<dbReference type="AlphaFoldDB" id="A0A448E2L0"/>
<name>A0A448E2L0_PSEFL</name>
<gene>
    <name evidence="1" type="ORF">NCTC9428_05027</name>
</gene>
<dbReference type="EMBL" id="LR134318">
    <property type="protein sequence ID" value="VEF13331.1"/>
    <property type="molecule type" value="Genomic_DNA"/>
</dbReference>
<dbReference type="Proteomes" id="UP000281909">
    <property type="component" value="Chromosome"/>
</dbReference>
<dbReference type="OrthoDB" id="6352550at2"/>
<reference evidence="1 2" key="1">
    <citation type="submission" date="2018-12" db="EMBL/GenBank/DDBJ databases">
        <authorList>
            <consortium name="Pathogen Informatics"/>
        </authorList>
    </citation>
    <scope>NUCLEOTIDE SEQUENCE [LARGE SCALE GENOMIC DNA]</scope>
    <source>
        <strain evidence="1 2">NCTC9428</strain>
    </source>
</reference>
<accession>A0A448E2L0</accession>
<proteinExistence type="predicted"/>
<evidence type="ECO:0000313" key="1">
    <source>
        <dbReference type="EMBL" id="VEF13331.1"/>
    </source>
</evidence>
<organism evidence="1 2">
    <name type="scientific">Pseudomonas fluorescens</name>
    <dbReference type="NCBI Taxonomy" id="294"/>
    <lineage>
        <taxon>Bacteria</taxon>
        <taxon>Pseudomonadati</taxon>
        <taxon>Pseudomonadota</taxon>
        <taxon>Gammaproteobacteria</taxon>
        <taxon>Pseudomonadales</taxon>
        <taxon>Pseudomonadaceae</taxon>
        <taxon>Pseudomonas</taxon>
    </lineage>
</organism>
<protein>
    <submittedName>
        <fullName evidence="1">LysM domain-containing protein</fullName>
    </submittedName>
</protein>
<dbReference type="RefSeq" id="WP_126367142.1">
    <property type="nucleotide sequence ID" value="NZ_LR134318.1"/>
</dbReference>
<evidence type="ECO:0000313" key="2">
    <source>
        <dbReference type="Proteomes" id="UP000281909"/>
    </source>
</evidence>
<sequence>MTDQRHGLSDVQHLAGKLLAQAQTVGSRHLAFGSARVQFNHDVARFAKGVVDDVASGRLSADMGLDALAQEQRHLLNQSRVLVRGIKGAVPEMVKKRPLSMLRQIPSRSDPDRLLRAIYQQNLRVARLNNSNTAPSPHPFNDLKFFPSEHWPQERTAPQEPGFYIVPKSVSAEKLEAQLFPSANPNVIAKFRSLNRHPDVVKAGSMIVLSDPDNRQCTYEESLLMQTAHFVSTTLEPLTVAEADFMAQHYGVIQTALAYESKVIGVVTAMAANHLEGINRALEDLENLHSGTLKPNSRLSTEEFLNKREQLLKKLDVQLNRFTRQSIGLPDHPTLKTALGIGHPHLVHRWRKAGGIGQNPGYATHIRAVSQASQYVKYGGWIGTAVGGSASALKVQDVCMHGSATACEKVKFTESGSFLGGVGGGIFAGALVSLTASTICVAVGLPTGGLGTVLCGAVLAGVGSYAGGTLGEKGGERIAEKVYEAVR</sequence>